<dbReference type="InterPro" id="IPR011009">
    <property type="entry name" value="Kinase-like_dom_sf"/>
</dbReference>
<evidence type="ECO:0000256" key="1">
    <source>
        <dbReference type="ARBA" id="ARBA00022527"/>
    </source>
</evidence>
<feature type="region of interest" description="Disordered" evidence="9">
    <location>
        <begin position="410"/>
        <end position="437"/>
    </location>
</feature>
<dbReference type="InterPro" id="IPR033695">
    <property type="entry name" value="POLO_box_2"/>
</dbReference>
<feature type="compositionally biased region" description="Basic and acidic residues" evidence="9">
    <location>
        <begin position="8"/>
        <end position="31"/>
    </location>
</feature>
<dbReference type="VEuPathDB" id="FungiDB:TRICI_005325"/>
<evidence type="ECO:0000259" key="11">
    <source>
        <dbReference type="PROSITE" id="PS50078"/>
    </source>
</evidence>
<dbReference type="GO" id="GO:0007052">
    <property type="term" value="P:mitotic spindle organization"/>
    <property type="evidence" value="ECO:0007669"/>
    <property type="project" value="TreeGrafter"/>
</dbReference>
<evidence type="ECO:0000256" key="8">
    <source>
        <dbReference type="RuleBase" id="RU361162"/>
    </source>
</evidence>
<dbReference type="InterPro" id="IPR017441">
    <property type="entry name" value="Protein_kinase_ATP_BS"/>
</dbReference>
<evidence type="ECO:0000256" key="6">
    <source>
        <dbReference type="ARBA" id="ARBA00022840"/>
    </source>
</evidence>
<dbReference type="EC" id="2.7.11.21" evidence="8"/>
<proteinExistence type="inferred from homology"/>
<dbReference type="GO" id="GO:0005737">
    <property type="term" value="C:cytoplasm"/>
    <property type="evidence" value="ECO:0007669"/>
    <property type="project" value="TreeGrafter"/>
</dbReference>
<dbReference type="InterPro" id="IPR008271">
    <property type="entry name" value="Ser/Thr_kinase_AS"/>
</dbReference>
<dbReference type="FunFam" id="1.10.510.10:FF:001669">
    <property type="entry name" value="Serine/threonine-protein kinase"/>
    <property type="match status" value="1"/>
</dbReference>
<dbReference type="PROSITE" id="PS00107">
    <property type="entry name" value="PROTEIN_KINASE_ATP"/>
    <property type="match status" value="1"/>
</dbReference>
<feature type="domain" description="Protein kinase" evidence="10">
    <location>
        <begin position="50"/>
        <end position="305"/>
    </location>
</feature>
<evidence type="ECO:0000256" key="9">
    <source>
        <dbReference type="SAM" id="MobiDB-lite"/>
    </source>
</evidence>
<dbReference type="InterPro" id="IPR000719">
    <property type="entry name" value="Prot_kinase_dom"/>
</dbReference>
<dbReference type="AlphaFoldDB" id="A0A642UYQ8"/>
<dbReference type="GO" id="GO:0004674">
    <property type="term" value="F:protein serine/threonine kinase activity"/>
    <property type="evidence" value="ECO:0007669"/>
    <property type="project" value="UniProtKB-KW"/>
</dbReference>
<dbReference type="CDD" id="cd13118">
    <property type="entry name" value="POLO_box_1"/>
    <property type="match status" value="1"/>
</dbReference>
<comment type="caution">
    <text evidence="12">The sequence shown here is derived from an EMBL/GenBank/DDBJ whole genome shotgun (WGS) entry which is preliminary data.</text>
</comment>
<evidence type="ECO:0000256" key="4">
    <source>
        <dbReference type="ARBA" id="ARBA00022741"/>
    </source>
</evidence>
<evidence type="ECO:0000313" key="13">
    <source>
        <dbReference type="Proteomes" id="UP000761534"/>
    </source>
</evidence>
<sequence>MASPVKVLEPRDLNREHKPAPKQEQKKKEKLSALCKTPPALIRNKRGRDYHRGNCLGEGGFARCFQVKDDSGKIYAAKTVAKESMKSEKTKKKLLAEIKIHKSLNHPNIVQFVDCFEDETNVYILLEICPNQSLMDMLKKRKRFTEPEAKYFITQIIGAVTYMHDRRVIHRDLKLGNIFLDEDMNAKIGDFGLATLLASDYDRKKTICGTPNYIAPEILYGKEHGHSYEVDIWSIGIILYAMLFGKPPFQSKDVDVIYERIKKNDYKFPEDADVSSLAKDLISSILNVDPERRPSLSNILEHEFFDNGPFPSHISKMSLSRAPSYKPSPVDRMRKNFADCKIGARLITKDTDNTARVSSSTKSLNPVEITRADIEAEKPQAILPHSLSPASTKEKYKMIMVKSKEIPSFKKHEPTRWSNSKSGSGLRDLGKPKRTDSYGNVVEATSTATTKLKRTRGAFDEEDECEESSQETLSPAISVKAVSDGIITAMSEFNDAASAGNHLPRTRKPKPAVFVTKWVDYSNKYGLAYQLSDGTVGVLFRDNSTVLMDVSETTFVCYEPVNGEAGWAHRGLDTIDCSQSDAKRIKLVKSFHKYMQENLSKCDFEDKKLLDEDHIFITNYNRTSDSVMFQLNNFTFQFNFPDHCKLILSKEASQVDLIDASRRLHSWNSVDALLNSHNLRDRVTGTPKYNLMSRFEYCQREIEKKWMEMVAN</sequence>
<dbReference type="PROSITE" id="PS50011">
    <property type="entry name" value="PROTEIN_KINASE_DOM"/>
    <property type="match status" value="1"/>
</dbReference>
<dbReference type="GO" id="GO:0005524">
    <property type="term" value="F:ATP binding"/>
    <property type="evidence" value="ECO:0007669"/>
    <property type="project" value="UniProtKB-UniRule"/>
</dbReference>
<dbReference type="PROSITE" id="PS50078">
    <property type="entry name" value="POLO_BOX"/>
    <property type="match status" value="2"/>
</dbReference>
<dbReference type="Gene3D" id="3.30.200.20">
    <property type="entry name" value="Phosphorylase Kinase, domain 1"/>
    <property type="match status" value="1"/>
</dbReference>
<accession>A0A642UYQ8</accession>
<name>A0A642UYQ8_9ASCO</name>
<dbReference type="Gene3D" id="3.30.1120.30">
    <property type="entry name" value="POLO box domain"/>
    <property type="match status" value="2"/>
</dbReference>
<reference evidence="12" key="1">
    <citation type="journal article" date="2019" name="G3 (Bethesda)">
        <title>Genome Assemblies of Two Rare Opportunistic Yeast Pathogens: Diutina rugosa (syn. Candida rugosa) and Trichomonascus ciferrii (syn. Candida ciferrii).</title>
        <authorList>
            <person name="Mixao V."/>
            <person name="Saus E."/>
            <person name="Hansen A.P."/>
            <person name="Lass-Florl C."/>
            <person name="Gabaldon T."/>
        </authorList>
    </citation>
    <scope>NUCLEOTIDE SEQUENCE</scope>
    <source>
        <strain evidence="12">CBS 4856</strain>
    </source>
</reference>
<organism evidence="12 13">
    <name type="scientific">Trichomonascus ciferrii</name>
    <dbReference type="NCBI Taxonomy" id="44093"/>
    <lineage>
        <taxon>Eukaryota</taxon>
        <taxon>Fungi</taxon>
        <taxon>Dikarya</taxon>
        <taxon>Ascomycota</taxon>
        <taxon>Saccharomycotina</taxon>
        <taxon>Dipodascomycetes</taxon>
        <taxon>Dipodascales</taxon>
        <taxon>Trichomonascaceae</taxon>
        <taxon>Trichomonascus</taxon>
        <taxon>Trichomonascus ciferrii complex</taxon>
    </lineage>
</organism>
<dbReference type="GO" id="GO:0005634">
    <property type="term" value="C:nucleus"/>
    <property type="evidence" value="ECO:0007669"/>
    <property type="project" value="TreeGrafter"/>
</dbReference>
<dbReference type="InterPro" id="IPR033701">
    <property type="entry name" value="POLO_box_1"/>
</dbReference>
<gene>
    <name evidence="12" type="ORF">TRICI_005325</name>
</gene>
<dbReference type="PANTHER" id="PTHR24345:SF0">
    <property type="entry name" value="CELL CYCLE SERINE_THREONINE-PROTEIN KINASE CDC5_MSD2"/>
    <property type="match status" value="1"/>
</dbReference>
<dbReference type="FunFam" id="3.30.200.20:FF:000091">
    <property type="entry name" value="Serine/threonine-protein kinase PLK"/>
    <property type="match status" value="1"/>
</dbReference>
<evidence type="ECO:0000256" key="7">
    <source>
        <dbReference type="PROSITE-ProRule" id="PRU10141"/>
    </source>
</evidence>
<keyword evidence="5 8" id="KW-0418">Kinase</keyword>
<comment type="similarity">
    <text evidence="8">Belongs to the protein kinase superfamily. Ser/Thr protein kinase family. CDC5/Polo subfamily.</text>
</comment>
<evidence type="ECO:0000256" key="5">
    <source>
        <dbReference type="ARBA" id="ARBA00022777"/>
    </source>
</evidence>
<protein>
    <recommendedName>
        <fullName evidence="8">Serine/threonine-protein kinase</fullName>
        <ecNumber evidence="8">2.7.11.21</ecNumber>
    </recommendedName>
</protein>
<keyword evidence="2 8" id="KW-0808">Transferase</keyword>
<dbReference type="InterPro" id="IPR036947">
    <property type="entry name" value="POLO_box_dom_sf"/>
</dbReference>
<dbReference type="Gene3D" id="1.10.510.10">
    <property type="entry name" value="Transferase(Phosphotransferase) domain 1"/>
    <property type="match status" value="1"/>
</dbReference>
<dbReference type="Pfam" id="PF00659">
    <property type="entry name" value="POLO_box"/>
    <property type="match status" value="2"/>
</dbReference>
<keyword evidence="13" id="KW-1185">Reference proteome</keyword>
<dbReference type="SMART" id="SM00220">
    <property type="entry name" value="S_TKc"/>
    <property type="match status" value="1"/>
</dbReference>
<evidence type="ECO:0000256" key="3">
    <source>
        <dbReference type="ARBA" id="ARBA00022737"/>
    </source>
</evidence>
<dbReference type="GO" id="GO:0000776">
    <property type="term" value="C:kinetochore"/>
    <property type="evidence" value="ECO:0007669"/>
    <property type="project" value="TreeGrafter"/>
</dbReference>
<comment type="catalytic activity">
    <reaction evidence="8">
        <text>L-threonyl-[protein] + ATP = O-phospho-L-threonyl-[protein] + ADP + H(+)</text>
        <dbReference type="Rhea" id="RHEA:46608"/>
        <dbReference type="Rhea" id="RHEA-COMP:11060"/>
        <dbReference type="Rhea" id="RHEA-COMP:11605"/>
        <dbReference type="ChEBI" id="CHEBI:15378"/>
        <dbReference type="ChEBI" id="CHEBI:30013"/>
        <dbReference type="ChEBI" id="CHEBI:30616"/>
        <dbReference type="ChEBI" id="CHEBI:61977"/>
        <dbReference type="ChEBI" id="CHEBI:456216"/>
        <dbReference type="EC" id="2.7.11.21"/>
    </reaction>
</comment>
<dbReference type="PANTHER" id="PTHR24345">
    <property type="entry name" value="SERINE/THREONINE-PROTEIN KINASE PLK"/>
    <property type="match status" value="1"/>
</dbReference>
<feature type="binding site" evidence="7">
    <location>
        <position position="82"/>
    </location>
    <ligand>
        <name>ATP</name>
        <dbReference type="ChEBI" id="CHEBI:30616"/>
    </ligand>
</feature>
<keyword evidence="4 7" id="KW-0547">Nucleotide-binding</keyword>
<dbReference type="EMBL" id="SWFS01000418">
    <property type="protein sequence ID" value="KAA8905329.1"/>
    <property type="molecule type" value="Genomic_DNA"/>
</dbReference>
<dbReference type="Proteomes" id="UP000761534">
    <property type="component" value="Unassembled WGS sequence"/>
</dbReference>
<evidence type="ECO:0000259" key="10">
    <source>
        <dbReference type="PROSITE" id="PS50011"/>
    </source>
</evidence>
<keyword evidence="1 8" id="KW-0723">Serine/threonine-protein kinase</keyword>
<dbReference type="SUPFAM" id="SSF82615">
    <property type="entry name" value="Polo-box domain"/>
    <property type="match status" value="2"/>
</dbReference>
<dbReference type="GO" id="GO:0000922">
    <property type="term" value="C:spindle pole"/>
    <property type="evidence" value="ECO:0007669"/>
    <property type="project" value="TreeGrafter"/>
</dbReference>
<dbReference type="InterPro" id="IPR000959">
    <property type="entry name" value="POLO_box_dom"/>
</dbReference>
<feature type="region of interest" description="Disordered" evidence="9">
    <location>
        <begin position="1"/>
        <end position="32"/>
    </location>
</feature>
<dbReference type="CDD" id="cd13117">
    <property type="entry name" value="POLO_box_2"/>
    <property type="match status" value="1"/>
</dbReference>
<dbReference type="CDD" id="cd14099">
    <property type="entry name" value="STKc_PLK"/>
    <property type="match status" value="1"/>
</dbReference>
<dbReference type="OrthoDB" id="408964at2759"/>
<feature type="domain" description="POLO box" evidence="11">
    <location>
        <begin position="616"/>
        <end position="695"/>
    </location>
</feature>
<feature type="domain" description="POLO box" evidence="11">
    <location>
        <begin position="514"/>
        <end position="597"/>
    </location>
</feature>
<dbReference type="PROSITE" id="PS00108">
    <property type="entry name" value="PROTEIN_KINASE_ST"/>
    <property type="match status" value="1"/>
</dbReference>
<dbReference type="SUPFAM" id="SSF56112">
    <property type="entry name" value="Protein kinase-like (PK-like)"/>
    <property type="match status" value="1"/>
</dbReference>
<evidence type="ECO:0000313" key="12">
    <source>
        <dbReference type="EMBL" id="KAA8905329.1"/>
    </source>
</evidence>
<keyword evidence="3" id="KW-0677">Repeat</keyword>
<dbReference type="GO" id="GO:0005816">
    <property type="term" value="C:spindle pole body"/>
    <property type="evidence" value="ECO:0007669"/>
    <property type="project" value="TreeGrafter"/>
</dbReference>
<keyword evidence="6 7" id="KW-0067">ATP-binding</keyword>
<evidence type="ECO:0000256" key="2">
    <source>
        <dbReference type="ARBA" id="ARBA00022679"/>
    </source>
</evidence>
<dbReference type="Pfam" id="PF00069">
    <property type="entry name" value="Pkinase"/>
    <property type="match status" value="1"/>
</dbReference>